<dbReference type="PIRSF" id="PIRSF000161">
    <property type="entry name" value="DHPR"/>
    <property type="match status" value="1"/>
</dbReference>
<feature type="active site" description="Proton donor" evidence="13">
    <location>
        <position position="145"/>
    </location>
</feature>
<dbReference type="PROSITE" id="PS01298">
    <property type="entry name" value="DAPB"/>
    <property type="match status" value="1"/>
</dbReference>
<evidence type="ECO:0000313" key="16">
    <source>
        <dbReference type="EMBL" id="KRL88150.1"/>
    </source>
</evidence>
<feature type="binding site" evidence="13">
    <location>
        <position position="142"/>
    </location>
    <ligand>
        <name>(S)-2,3,4,5-tetrahydrodipicolinate</name>
        <dbReference type="ChEBI" id="CHEBI:16845"/>
    </ligand>
</feature>
<keyword evidence="5 13" id="KW-0220">Diaminopimelate biosynthesis</keyword>
<keyword evidence="17" id="KW-1185">Reference proteome</keyword>
<keyword evidence="7 13" id="KW-0520">NAD</keyword>
<feature type="binding site" evidence="13">
    <location>
        <position position="35"/>
    </location>
    <ligand>
        <name>NADP(+)</name>
        <dbReference type="ChEBI" id="CHEBI:58349"/>
    </ligand>
</feature>
<evidence type="ECO:0000313" key="17">
    <source>
        <dbReference type="Proteomes" id="UP000051922"/>
    </source>
</evidence>
<comment type="catalytic activity">
    <reaction evidence="12 13">
        <text>(S)-2,3,4,5-tetrahydrodipicolinate + NAD(+) + H2O = (2S,4S)-4-hydroxy-2,3,4,5-tetrahydrodipicolinate + NADH + H(+)</text>
        <dbReference type="Rhea" id="RHEA:35323"/>
        <dbReference type="ChEBI" id="CHEBI:15377"/>
        <dbReference type="ChEBI" id="CHEBI:15378"/>
        <dbReference type="ChEBI" id="CHEBI:16845"/>
        <dbReference type="ChEBI" id="CHEBI:57540"/>
        <dbReference type="ChEBI" id="CHEBI:57945"/>
        <dbReference type="ChEBI" id="CHEBI:67139"/>
        <dbReference type="EC" id="1.17.1.8"/>
    </reaction>
</comment>
<dbReference type="RefSeq" id="WP_056956175.1">
    <property type="nucleotide sequence ID" value="NZ_AZFJ01000007.1"/>
</dbReference>
<dbReference type="Pfam" id="PF05173">
    <property type="entry name" value="DapB_C"/>
    <property type="match status" value="1"/>
</dbReference>
<keyword evidence="4 13" id="KW-0521">NADP</keyword>
<evidence type="ECO:0000256" key="7">
    <source>
        <dbReference type="ARBA" id="ARBA00023027"/>
    </source>
</evidence>
<evidence type="ECO:0000256" key="3">
    <source>
        <dbReference type="ARBA" id="ARBA00022605"/>
    </source>
</evidence>
<evidence type="ECO:0000259" key="14">
    <source>
        <dbReference type="Pfam" id="PF01113"/>
    </source>
</evidence>
<dbReference type="InterPro" id="IPR022663">
    <property type="entry name" value="DapB_C"/>
</dbReference>
<evidence type="ECO:0000256" key="11">
    <source>
        <dbReference type="ARBA" id="ARBA00049080"/>
    </source>
</evidence>
<dbReference type="GO" id="GO:0008839">
    <property type="term" value="F:4-hydroxy-tetrahydrodipicolinate reductase"/>
    <property type="evidence" value="ECO:0007669"/>
    <property type="project" value="UniProtKB-UniRule"/>
</dbReference>
<comment type="subunit">
    <text evidence="13">Homotetramer.</text>
</comment>
<evidence type="ECO:0000256" key="9">
    <source>
        <dbReference type="ARBA" id="ARBA00037922"/>
    </source>
</evidence>
<evidence type="ECO:0000256" key="8">
    <source>
        <dbReference type="ARBA" id="ARBA00023154"/>
    </source>
</evidence>
<dbReference type="PANTHER" id="PTHR20836:SF0">
    <property type="entry name" value="4-HYDROXY-TETRAHYDRODIPICOLINATE REDUCTASE 1, CHLOROPLASTIC-RELATED"/>
    <property type="match status" value="1"/>
</dbReference>
<comment type="caution">
    <text evidence="16">The sequence shown here is derived from an EMBL/GenBank/DDBJ whole genome shotgun (WGS) entry which is preliminary data.</text>
</comment>
<dbReference type="GO" id="GO:0051287">
    <property type="term" value="F:NAD binding"/>
    <property type="evidence" value="ECO:0007669"/>
    <property type="project" value="UniProtKB-UniRule"/>
</dbReference>
<comment type="function">
    <text evidence="13">Catalyzes the conversion of 4-hydroxy-tetrahydrodipicolinate (HTPA) to tetrahydrodipicolinate.</text>
</comment>
<dbReference type="Proteomes" id="UP000051922">
    <property type="component" value="Unassembled WGS sequence"/>
</dbReference>
<dbReference type="SUPFAM" id="SSF51735">
    <property type="entry name" value="NAD(P)-binding Rossmann-fold domains"/>
    <property type="match status" value="1"/>
</dbReference>
<dbReference type="EC" id="1.17.1.8" evidence="10 13"/>
<dbReference type="Pfam" id="PF01113">
    <property type="entry name" value="DapB_N"/>
    <property type="match status" value="1"/>
</dbReference>
<dbReference type="Gene3D" id="3.30.360.10">
    <property type="entry name" value="Dihydrodipicolinate Reductase, domain 2"/>
    <property type="match status" value="1"/>
</dbReference>
<keyword evidence="3 13" id="KW-0028">Amino-acid biosynthesis</keyword>
<evidence type="ECO:0000256" key="4">
    <source>
        <dbReference type="ARBA" id="ARBA00022857"/>
    </source>
</evidence>
<evidence type="ECO:0000259" key="15">
    <source>
        <dbReference type="Pfam" id="PF05173"/>
    </source>
</evidence>
<dbReference type="CDD" id="cd02274">
    <property type="entry name" value="DHDPR_N"/>
    <property type="match status" value="1"/>
</dbReference>
<feature type="domain" description="Dihydrodipicolinate reductase C-terminal" evidence="15">
    <location>
        <begin position="118"/>
        <end position="244"/>
    </location>
</feature>
<comment type="subcellular location">
    <subcellularLocation>
        <location evidence="13">Cytoplasm</location>
    </subcellularLocation>
</comment>
<feature type="binding site" evidence="13">
    <location>
        <begin position="8"/>
        <end position="13"/>
    </location>
    <ligand>
        <name>NAD(+)</name>
        <dbReference type="ChEBI" id="CHEBI:57540"/>
    </ligand>
</feature>
<feature type="binding site" evidence="13">
    <location>
        <begin position="111"/>
        <end position="114"/>
    </location>
    <ligand>
        <name>NAD(+)</name>
        <dbReference type="ChEBI" id="CHEBI:57540"/>
    </ligand>
</feature>
<feature type="domain" description="Dihydrodipicolinate reductase N-terminal" evidence="14">
    <location>
        <begin position="3"/>
        <end position="114"/>
    </location>
</feature>
<dbReference type="GO" id="GO:0009089">
    <property type="term" value="P:lysine biosynthetic process via diaminopimelate"/>
    <property type="evidence" value="ECO:0007669"/>
    <property type="project" value="UniProtKB-UniRule"/>
</dbReference>
<organism evidence="16 17">
    <name type="scientific">Lacticaseibacillus pantheris DSM 15945 = JCM 12539 = NBRC 106106</name>
    <dbReference type="NCBI Taxonomy" id="1423783"/>
    <lineage>
        <taxon>Bacteria</taxon>
        <taxon>Bacillati</taxon>
        <taxon>Bacillota</taxon>
        <taxon>Bacilli</taxon>
        <taxon>Lactobacillales</taxon>
        <taxon>Lactobacillaceae</taxon>
        <taxon>Lacticaseibacillus</taxon>
    </lineage>
</organism>
<dbReference type="PATRIC" id="fig|1423783.4.peg.358"/>
<dbReference type="AlphaFoldDB" id="A0A0R1U4I2"/>
<dbReference type="UniPathway" id="UPA00034">
    <property type="reaction ID" value="UER00018"/>
</dbReference>
<evidence type="ECO:0000256" key="12">
    <source>
        <dbReference type="ARBA" id="ARBA00049396"/>
    </source>
</evidence>
<dbReference type="EMBL" id="AZFJ01000007">
    <property type="protein sequence ID" value="KRL88150.1"/>
    <property type="molecule type" value="Genomic_DNA"/>
</dbReference>
<evidence type="ECO:0000256" key="13">
    <source>
        <dbReference type="HAMAP-Rule" id="MF_00102"/>
    </source>
</evidence>
<evidence type="ECO:0000256" key="2">
    <source>
        <dbReference type="ARBA" id="ARBA00022490"/>
    </source>
</evidence>
<name>A0A0R1U4I2_9LACO</name>
<dbReference type="HAMAP" id="MF_00102">
    <property type="entry name" value="DapB"/>
    <property type="match status" value="1"/>
</dbReference>
<feature type="binding site" evidence="13">
    <location>
        <begin position="85"/>
        <end position="87"/>
    </location>
    <ligand>
        <name>NAD(+)</name>
        <dbReference type="ChEBI" id="CHEBI:57540"/>
    </ligand>
</feature>
<evidence type="ECO:0000256" key="6">
    <source>
        <dbReference type="ARBA" id="ARBA00023002"/>
    </source>
</evidence>
<dbReference type="SUPFAM" id="SSF55347">
    <property type="entry name" value="Glyceraldehyde-3-phosphate dehydrogenase-like, C-terminal domain"/>
    <property type="match status" value="1"/>
</dbReference>
<dbReference type="InterPro" id="IPR022664">
    <property type="entry name" value="DapB_N_CS"/>
</dbReference>
<reference evidence="16 17" key="1">
    <citation type="journal article" date="2015" name="Genome Announc.">
        <title>Expanding the biotechnology potential of lactobacilli through comparative genomics of 213 strains and associated genera.</title>
        <authorList>
            <person name="Sun Z."/>
            <person name="Harris H.M."/>
            <person name="McCann A."/>
            <person name="Guo C."/>
            <person name="Argimon S."/>
            <person name="Zhang W."/>
            <person name="Yang X."/>
            <person name="Jeffery I.B."/>
            <person name="Cooney J.C."/>
            <person name="Kagawa T.F."/>
            <person name="Liu W."/>
            <person name="Song Y."/>
            <person name="Salvetti E."/>
            <person name="Wrobel A."/>
            <person name="Rasinkangas P."/>
            <person name="Parkhill J."/>
            <person name="Rea M.C."/>
            <person name="O'Sullivan O."/>
            <person name="Ritari J."/>
            <person name="Douillard F.P."/>
            <person name="Paul Ross R."/>
            <person name="Yang R."/>
            <person name="Briner A.E."/>
            <person name="Felis G.E."/>
            <person name="de Vos W.M."/>
            <person name="Barrangou R."/>
            <person name="Klaenhammer T.R."/>
            <person name="Caufield P.W."/>
            <person name="Cui Y."/>
            <person name="Zhang H."/>
            <person name="O'Toole P.W."/>
        </authorList>
    </citation>
    <scope>NUCLEOTIDE SEQUENCE [LARGE SCALE GENOMIC DNA]</scope>
    <source>
        <strain evidence="16 17">DSM 15945</strain>
    </source>
</reference>
<dbReference type="InterPro" id="IPR000846">
    <property type="entry name" value="DapB_N"/>
</dbReference>
<dbReference type="FunFam" id="3.30.360.10:FF:000009">
    <property type="entry name" value="4-hydroxy-tetrahydrodipicolinate reductase"/>
    <property type="match status" value="1"/>
</dbReference>
<dbReference type="GO" id="GO:0050661">
    <property type="term" value="F:NADP binding"/>
    <property type="evidence" value="ECO:0007669"/>
    <property type="project" value="UniProtKB-UniRule"/>
</dbReference>
<protein>
    <recommendedName>
        <fullName evidence="10 13">4-hydroxy-tetrahydrodipicolinate reductase</fullName>
        <shortName evidence="13">HTPA reductase</shortName>
        <ecNumber evidence="10 13">1.17.1.8</ecNumber>
    </recommendedName>
</protein>
<dbReference type="InterPro" id="IPR036291">
    <property type="entry name" value="NAD(P)-bd_dom_sf"/>
</dbReference>
<evidence type="ECO:0000256" key="10">
    <source>
        <dbReference type="ARBA" id="ARBA00038983"/>
    </source>
</evidence>
<feature type="active site" description="Proton donor/acceptor" evidence="13">
    <location>
        <position position="141"/>
    </location>
</feature>
<sequence length="249" mass="26407">MTTVFVSGASGKMGRKVVHMLQATDDLRVVGGLDRAASDAEDFPIFGDTADINVTADVWVDFTIPTAARKNAEYSLAHGFDTIIGTSGMSNDDFAALGKIAADNGRKVMIVPNFGISAVLMMQFAAKAAKYMPDAEVVEIHHSDKIDAPSGTARATAQAISKARQAKPVAPKQTDAPARGEWIDDVPVHALRLPGYVAQEEVIFGAEGESLSISQISYDRSSFMAGIRLAIRNVADLPDALTVGLDSLL</sequence>
<dbReference type="GO" id="GO:0005829">
    <property type="term" value="C:cytosol"/>
    <property type="evidence" value="ECO:0007669"/>
    <property type="project" value="TreeGrafter"/>
</dbReference>
<keyword evidence="8 13" id="KW-0457">Lysine biosynthesis</keyword>
<dbReference type="OrthoDB" id="9790352at2"/>
<dbReference type="STRING" id="1423783.FC50_GL000347"/>
<comment type="catalytic activity">
    <reaction evidence="11 13">
        <text>(S)-2,3,4,5-tetrahydrodipicolinate + NADP(+) + H2O = (2S,4S)-4-hydroxy-2,3,4,5-tetrahydrodipicolinate + NADPH + H(+)</text>
        <dbReference type="Rhea" id="RHEA:35331"/>
        <dbReference type="ChEBI" id="CHEBI:15377"/>
        <dbReference type="ChEBI" id="CHEBI:15378"/>
        <dbReference type="ChEBI" id="CHEBI:16845"/>
        <dbReference type="ChEBI" id="CHEBI:57783"/>
        <dbReference type="ChEBI" id="CHEBI:58349"/>
        <dbReference type="ChEBI" id="CHEBI:67139"/>
        <dbReference type="EC" id="1.17.1.8"/>
    </reaction>
</comment>
<feature type="binding site" evidence="13">
    <location>
        <position position="34"/>
    </location>
    <ligand>
        <name>NAD(+)</name>
        <dbReference type="ChEBI" id="CHEBI:57540"/>
    </ligand>
</feature>
<feature type="binding site" evidence="13">
    <location>
        <begin position="151"/>
        <end position="152"/>
    </location>
    <ligand>
        <name>(S)-2,3,4,5-tetrahydrodipicolinate</name>
        <dbReference type="ChEBI" id="CHEBI:16845"/>
    </ligand>
</feature>
<comment type="pathway">
    <text evidence="9 13">Amino-acid biosynthesis; L-lysine biosynthesis via DAP pathway; (S)-tetrahydrodipicolinate from L-aspartate: step 4/4.</text>
</comment>
<dbReference type="GO" id="GO:0016726">
    <property type="term" value="F:oxidoreductase activity, acting on CH or CH2 groups, NAD or NADP as acceptor"/>
    <property type="evidence" value="ECO:0007669"/>
    <property type="project" value="UniProtKB-UniRule"/>
</dbReference>
<gene>
    <name evidence="13" type="primary">dapB</name>
    <name evidence="16" type="ORF">FC50_GL000347</name>
</gene>
<dbReference type="NCBIfam" id="TIGR00036">
    <property type="entry name" value="dapB"/>
    <property type="match status" value="1"/>
</dbReference>
<comment type="caution">
    <text evidence="13">Was originally thought to be a dihydrodipicolinate reductase (DHDPR), catalyzing the conversion of dihydrodipicolinate to tetrahydrodipicolinate. However, it was shown in E.coli that the substrate of the enzymatic reaction is not dihydrodipicolinate (DHDP) but in fact (2S,4S)-4-hydroxy-2,3,4,5-tetrahydrodipicolinic acid (HTPA), the product released by the DapA-catalyzed reaction.</text>
</comment>
<dbReference type="InterPro" id="IPR023940">
    <property type="entry name" value="DHDPR_bac"/>
</dbReference>
<proteinExistence type="inferred from homology"/>
<dbReference type="GO" id="GO:0019877">
    <property type="term" value="P:diaminopimelate biosynthetic process"/>
    <property type="evidence" value="ECO:0007669"/>
    <property type="project" value="UniProtKB-UniRule"/>
</dbReference>
<dbReference type="Gene3D" id="3.40.50.720">
    <property type="entry name" value="NAD(P)-binding Rossmann-like Domain"/>
    <property type="match status" value="1"/>
</dbReference>
<evidence type="ECO:0000256" key="1">
    <source>
        <dbReference type="ARBA" id="ARBA00006642"/>
    </source>
</evidence>
<keyword evidence="6 13" id="KW-0560">Oxidoreductase</keyword>
<accession>A0A0R1U4I2</accession>
<evidence type="ECO:0000256" key="5">
    <source>
        <dbReference type="ARBA" id="ARBA00022915"/>
    </source>
</evidence>
<comment type="similarity">
    <text evidence="1 13">Belongs to the DapB family.</text>
</comment>
<keyword evidence="2 13" id="KW-0963">Cytoplasm</keyword>
<dbReference type="PANTHER" id="PTHR20836">
    <property type="entry name" value="DIHYDRODIPICOLINATE REDUCTASE"/>
    <property type="match status" value="1"/>
</dbReference>